<dbReference type="InterPro" id="IPR006063">
    <property type="entry name" value="HisA_bact_arch"/>
</dbReference>
<keyword evidence="15" id="KW-1185">Reference proteome</keyword>
<dbReference type="Gene3D" id="3.20.20.70">
    <property type="entry name" value="Aldolase class I"/>
    <property type="match status" value="1"/>
</dbReference>
<evidence type="ECO:0000256" key="3">
    <source>
        <dbReference type="ARBA" id="ARBA00005133"/>
    </source>
</evidence>
<dbReference type="HAMAP" id="MF_01014">
    <property type="entry name" value="HisA"/>
    <property type="match status" value="1"/>
</dbReference>
<dbReference type="FunFam" id="3.20.20.70:FF:000009">
    <property type="entry name" value="1-(5-phosphoribosyl)-5-[(5-phosphoribosylamino)methylideneamino] imidazole-4-carboxamide isomerase"/>
    <property type="match status" value="1"/>
</dbReference>
<reference evidence="13 14" key="1">
    <citation type="submission" date="2018-09" db="EMBL/GenBank/DDBJ databases">
        <title>Whole genome based analysis of evolution and adaptive divergence in Indian and Brazilian strains of Azospirillum brasilense.</title>
        <authorList>
            <person name="Singh C."/>
            <person name="Tripathi A.K."/>
        </authorList>
    </citation>
    <scope>NUCLEOTIDE SEQUENCE [LARGE SCALE GENOMIC DNA]</scope>
    <source>
        <strain evidence="13 14">MTCC4038</strain>
    </source>
</reference>
<gene>
    <name evidence="9 13" type="primary">hisA</name>
    <name evidence="13" type="ORF">D3868_08555</name>
    <name evidence="12" type="ORF">SIM66_15565</name>
</gene>
<dbReference type="GO" id="GO:0003949">
    <property type="term" value="F:1-(5-phosphoribosyl)-5-[(5-phosphoribosylamino)methylideneamino]imidazole-4-carboxamide isomerase activity"/>
    <property type="evidence" value="ECO:0007669"/>
    <property type="project" value="UniProtKB-UniRule"/>
</dbReference>
<comment type="catalytic activity">
    <reaction evidence="1 9 11">
        <text>1-(5-phospho-beta-D-ribosyl)-5-[(5-phospho-beta-D-ribosylamino)methylideneamino]imidazole-4-carboxamide = 5-[(5-phospho-1-deoxy-D-ribulos-1-ylimino)methylamino]-1-(5-phospho-beta-D-ribosyl)imidazole-4-carboxamide</text>
        <dbReference type="Rhea" id="RHEA:15469"/>
        <dbReference type="ChEBI" id="CHEBI:58435"/>
        <dbReference type="ChEBI" id="CHEBI:58525"/>
        <dbReference type="EC" id="5.3.1.16"/>
    </reaction>
</comment>
<dbReference type="Proteomes" id="UP001277471">
    <property type="component" value="Unassembled WGS sequence"/>
</dbReference>
<organism evidence="13 14">
    <name type="scientific">Azospirillum brasilense</name>
    <dbReference type="NCBI Taxonomy" id="192"/>
    <lineage>
        <taxon>Bacteria</taxon>
        <taxon>Pseudomonadati</taxon>
        <taxon>Pseudomonadota</taxon>
        <taxon>Alphaproteobacteria</taxon>
        <taxon>Rhodospirillales</taxon>
        <taxon>Azospirillaceae</taxon>
        <taxon>Azospirillum</taxon>
    </lineage>
</organism>
<evidence type="ECO:0000256" key="5">
    <source>
        <dbReference type="ARBA" id="ARBA00022490"/>
    </source>
</evidence>
<feature type="active site" description="Proton donor" evidence="9">
    <location>
        <position position="129"/>
    </location>
</feature>
<dbReference type="InterPro" id="IPR006062">
    <property type="entry name" value="His_biosynth"/>
</dbReference>
<keyword evidence="7 9" id="KW-0368">Histidine biosynthesis</keyword>
<evidence type="ECO:0000313" key="15">
    <source>
        <dbReference type="Proteomes" id="UP001277471"/>
    </source>
</evidence>
<dbReference type="PANTHER" id="PTHR43090">
    <property type="entry name" value="1-(5-PHOSPHORIBOSYL)-5-[(5-PHOSPHORIBOSYLAMINO)METHYLIDENEAMINO] IMIDAZOLE-4-CARBOXAMIDE ISOMERASE"/>
    <property type="match status" value="1"/>
</dbReference>
<accession>A0A0P0EEI3</accession>
<evidence type="ECO:0000256" key="4">
    <source>
        <dbReference type="ARBA" id="ARBA00009667"/>
    </source>
</evidence>
<evidence type="ECO:0000256" key="1">
    <source>
        <dbReference type="ARBA" id="ARBA00000901"/>
    </source>
</evidence>
<evidence type="ECO:0000313" key="13">
    <source>
        <dbReference type="EMBL" id="QCO09080.1"/>
    </source>
</evidence>
<keyword evidence="8 9" id="KW-0413">Isomerase</keyword>
<evidence type="ECO:0000256" key="11">
    <source>
        <dbReference type="RuleBase" id="RU003658"/>
    </source>
</evidence>
<protein>
    <recommendedName>
        <fullName evidence="9 11">1-(5-phosphoribosyl)-5-[(5-phosphoribosylamino)methylideneamino] imidazole-4-carboxamide isomerase</fullName>
        <ecNumber evidence="9 11">5.3.1.16</ecNumber>
    </recommendedName>
    <alternativeName>
        <fullName evidence="9">Phosphoribosylformimino-5-aminoimidazole carboxamide ribotide isomerase</fullName>
    </alternativeName>
</protein>
<comment type="subcellular location">
    <subcellularLocation>
        <location evidence="2 9 11">Cytoplasm</location>
    </subcellularLocation>
</comment>
<dbReference type="CDD" id="cd04732">
    <property type="entry name" value="HisA"/>
    <property type="match status" value="1"/>
</dbReference>
<evidence type="ECO:0000313" key="14">
    <source>
        <dbReference type="Proteomes" id="UP000298774"/>
    </source>
</evidence>
<evidence type="ECO:0000256" key="7">
    <source>
        <dbReference type="ARBA" id="ARBA00023102"/>
    </source>
</evidence>
<evidence type="ECO:0000256" key="10">
    <source>
        <dbReference type="RuleBase" id="RU003657"/>
    </source>
</evidence>
<proteinExistence type="inferred from homology"/>
<keyword evidence="5 9" id="KW-0963">Cytoplasm</keyword>
<dbReference type="Proteomes" id="UP000298774">
    <property type="component" value="Chromosome"/>
</dbReference>
<dbReference type="InterPro" id="IPR013785">
    <property type="entry name" value="Aldolase_TIM"/>
</dbReference>
<dbReference type="UniPathway" id="UPA00031">
    <property type="reaction ID" value="UER00009"/>
</dbReference>
<evidence type="ECO:0000256" key="8">
    <source>
        <dbReference type="ARBA" id="ARBA00023235"/>
    </source>
</evidence>
<dbReference type="GO" id="GO:0000105">
    <property type="term" value="P:L-histidine biosynthetic process"/>
    <property type="evidence" value="ECO:0007669"/>
    <property type="project" value="UniProtKB-UniRule"/>
</dbReference>
<evidence type="ECO:0000256" key="6">
    <source>
        <dbReference type="ARBA" id="ARBA00022605"/>
    </source>
</evidence>
<dbReference type="InterPro" id="IPR044524">
    <property type="entry name" value="Isoase_HisA-like"/>
</dbReference>
<dbReference type="Pfam" id="PF00977">
    <property type="entry name" value="His_biosynth"/>
    <property type="match status" value="1"/>
</dbReference>
<evidence type="ECO:0000313" key="12">
    <source>
        <dbReference type="EMBL" id="MDX5952595.1"/>
    </source>
</evidence>
<comment type="pathway">
    <text evidence="3 9 11">Amino-acid biosynthesis; L-histidine biosynthesis; L-histidine from 5-phospho-alpha-D-ribose 1-diphosphate: step 4/9.</text>
</comment>
<dbReference type="SUPFAM" id="SSF51366">
    <property type="entry name" value="Ribulose-phoshate binding barrel"/>
    <property type="match status" value="1"/>
</dbReference>
<dbReference type="EMBL" id="JAWXYC010000004">
    <property type="protein sequence ID" value="MDX5952595.1"/>
    <property type="molecule type" value="Genomic_DNA"/>
</dbReference>
<name>A0A0P0EEI3_AZOBR</name>
<dbReference type="AlphaFoldDB" id="A0A0P0EEI3"/>
<dbReference type="KEGG" id="abf:AMK58_00495"/>
<sequence length="254" mass="26724">MIIYPAIDLKDGACVRLLRGEMSQATVFNTEPADQARLFESQGFEWLHLVDLNGAFEGKPVNGKAVESILGAVTVPVQLGGGIRDLKTIALWLEKGVSRVILGTVALREPELVREACREFPGKVAVGIDAREGYVAVAGWAETSTIKALDLALKFEDSGVAAIIYTDINRDGAMGGVNVEATSDLAFHLTTPVIASGGVSSIDDLIALKKEEDTGIQGVICGRALYDGRIDPKTALDLLSSVSVSGTPVTGKAG</sequence>
<keyword evidence="6 9" id="KW-0028">Amino-acid biosynthesis</keyword>
<evidence type="ECO:0000256" key="9">
    <source>
        <dbReference type="HAMAP-Rule" id="MF_01014"/>
    </source>
</evidence>
<dbReference type="PANTHER" id="PTHR43090:SF2">
    <property type="entry name" value="1-(5-PHOSPHORIBOSYL)-5-[(5-PHOSPHORIBOSYLAMINO)METHYLIDENEAMINO] IMIDAZOLE-4-CARBOXAMIDE ISOMERASE"/>
    <property type="match status" value="1"/>
</dbReference>
<evidence type="ECO:0000256" key="2">
    <source>
        <dbReference type="ARBA" id="ARBA00004496"/>
    </source>
</evidence>
<dbReference type="InterPro" id="IPR023016">
    <property type="entry name" value="HisA/PriA"/>
</dbReference>
<dbReference type="RefSeq" id="WP_035670291.1">
    <property type="nucleotide sequence ID" value="NZ_CP012914.1"/>
</dbReference>
<reference evidence="12 15" key="2">
    <citation type="submission" date="2023-11" db="EMBL/GenBank/DDBJ databases">
        <title>MicrobeMod: A computational toolkit for identifying prokaryotic methylation and restriction-modification with nanopore sequencing.</title>
        <authorList>
            <person name="Crits-Christoph A."/>
            <person name="Kang S.C."/>
            <person name="Lee H."/>
            <person name="Ostrov N."/>
        </authorList>
    </citation>
    <scope>NUCLEOTIDE SEQUENCE [LARGE SCALE GENOMIC DNA]</scope>
    <source>
        <strain evidence="12 15">ATCC 29145</strain>
    </source>
</reference>
<feature type="active site" description="Proton acceptor" evidence="9">
    <location>
        <position position="8"/>
    </location>
</feature>
<dbReference type="InterPro" id="IPR011060">
    <property type="entry name" value="RibuloseP-bd_barrel"/>
</dbReference>
<dbReference type="EMBL" id="CP032339">
    <property type="protein sequence ID" value="QCO09080.1"/>
    <property type="molecule type" value="Genomic_DNA"/>
</dbReference>
<dbReference type="EC" id="5.3.1.16" evidence="9 11"/>
<dbReference type="GO" id="GO:0005737">
    <property type="term" value="C:cytoplasm"/>
    <property type="evidence" value="ECO:0007669"/>
    <property type="project" value="UniProtKB-SubCell"/>
</dbReference>
<dbReference type="GO" id="GO:0000162">
    <property type="term" value="P:L-tryptophan biosynthetic process"/>
    <property type="evidence" value="ECO:0007669"/>
    <property type="project" value="TreeGrafter"/>
</dbReference>
<dbReference type="GeneID" id="56449789"/>
<dbReference type="NCBIfam" id="TIGR00007">
    <property type="entry name" value="1-(5-phosphoribosyl)-5-[(5-phosphoribosylamino)methylideneamino]imidazole-4-carboxamide isomerase"/>
    <property type="match status" value="1"/>
</dbReference>
<comment type="similarity">
    <text evidence="4 9 10">Belongs to the HisA/HisF family.</text>
</comment>